<dbReference type="SUPFAM" id="SSF103473">
    <property type="entry name" value="MFS general substrate transporter"/>
    <property type="match status" value="1"/>
</dbReference>
<organism evidence="8 9">
    <name type="scientific">Salinicola corii</name>
    <dbReference type="NCBI Taxonomy" id="2606937"/>
    <lineage>
        <taxon>Bacteria</taxon>
        <taxon>Pseudomonadati</taxon>
        <taxon>Pseudomonadota</taxon>
        <taxon>Gammaproteobacteria</taxon>
        <taxon>Oceanospirillales</taxon>
        <taxon>Halomonadaceae</taxon>
        <taxon>Salinicola</taxon>
    </lineage>
</organism>
<evidence type="ECO:0000256" key="2">
    <source>
        <dbReference type="ARBA" id="ARBA00022475"/>
    </source>
</evidence>
<feature type="transmembrane region" description="Helical" evidence="6">
    <location>
        <begin position="67"/>
        <end position="86"/>
    </location>
</feature>
<feature type="transmembrane region" description="Helical" evidence="6">
    <location>
        <begin position="359"/>
        <end position="381"/>
    </location>
</feature>
<feature type="transmembrane region" description="Helical" evidence="6">
    <location>
        <begin position="299"/>
        <end position="316"/>
    </location>
</feature>
<keyword evidence="4 6" id="KW-1133">Transmembrane helix</keyword>
<feature type="domain" description="Major facilitator superfamily (MFS) profile" evidence="7">
    <location>
        <begin position="32"/>
        <end position="409"/>
    </location>
</feature>
<dbReference type="InterPro" id="IPR011701">
    <property type="entry name" value="MFS"/>
</dbReference>
<dbReference type="PANTHER" id="PTHR43124:SF3">
    <property type="entry name" value="CHLORAMPHENICOL EFFLUX PUMP RV0191"/>
    <property type="match status" value="1"/>
</dbReference>
<feature type="transmembrane region" description="Helical" evidence="6">
    <location>
        <begin position="123"/>
        <end position="144"/>
    </location>
</feature>
<keyword evidence="2" id="KW-1003">Cell membrane</keyword>
<comment type="subcellular location">
    <subcellularLocation>
        <location evidence="1">Cell membrane</location>
        <topology evidence="1">Multi-pass membrane protein</topology>
    </subcellularLocation>
</comment>
<dbReference type="EMBL" id="VTPX01000004">
    <property type="protein sequence ID" value="KAA0018856.1"/>
    <property type="molecule type" value="Genomic_DNA"/>
</dbReference>
<dbReference type="InterPro" id="IPR020846">
    <property type="entry name" value="MFS_dom"/>
</dbReference>
<evidence type="ECO:0000256" key="3">
    <source>
        <dbReference type="ARBA" id="ARBA00022692"/>
    </source>
</evidence>
<reference evidence="8 9" key="1">
    <citation type="submission" date="2019-08" db="EMBL/GenBank/DDBJ databases">
        <title>Bioinformatics analysis of the strain L3 and L5.</title>
        <authorList>
            <person name="Li X."/>
        </authorList>
    </citation>
    <scope>NUCLEOTIDE SEQUENCE [LARGE SCALE GENOMIC DNA]</scope>
    <source>
        <strain evidence="8 9">L3</strain>
    </source>
</reference>
<dbReference type="CDD" id="cd17324">
    <property type="entry name" value="MFS_NepI_like"/>
    <property type="match status" value="1"/>
</dbReference>
<feature type="transmembrane region" description="Helical" evidence="6">
    <location>
        <begin position="322"/>
        <end position="338"/>
    </location>
</feature>
<dbReference type="GO" id="GO:0022857">
    <property type="term" value="F:transmembrane transporter activity"/>
    <property type="evidence" value="ECO:0007669"/>
    <property type="project" value="InterPro"/>
</dbReference>
<dbReference type="PROSITE" id="PS50850">
    <property type="entry name" value="MFS"/>
    <property type="match status" value="1"/>
</dbReference>
<evidence type="ECO:0000256" key="5">
    <source>
        <dbReference type="ARBA" id="ARBA00023136"/>
    </source>
</evidence>
<comment type="caution">
    <text evidence="8">The sequence shown here is derived from an EMBL/GenBank/DDBJ whole genome shotgun (WGS) entry which is preliminary data.</text>
</comment>
<feature type="transmembrane region" description="Helical" evidence="6">
    <location>
        <begin position="269"/>
        <end position="287"/>
    </location>
</feature>
<proteinExistence type="predicted"/>
<keyword evidence="5 6" id="KW-0472">Membrane</keyword>
<evidence type="ECO:0000313" key="8">
    <source>
        <dbReference type="EMBL" id="KAA0018856.1"/>
    </source>
</evidence>
<dbReference type="AlphaFoldDB" id="A0A640WFD2"/>
<dbReference type="Proteomes" id="UP000466024">
    <property type="component" value="Unassembled WGS sequence"/>
</dbReference>
<keyword evidence="3 6" id="KW-0812">Transmembrane</keyword>
<feature type="transmembrane region" description="Helical" evidence="6">
    <location>
        <begin position="98"/>
        <end position="117"/>
    </location>
</feature>
<evidence type="ECO:0000256" key="4">
    <source>
        <dbReference type="ARBA" id="ARBA00022989"/>
    </source>
</evidence>
<sequence length="416" mass="43770">MLISPNPLILHPDLPPVSVTVSQSAAPTPWPTIILLAMTAFCASATQRILDPMLPRLAEVYTTTLSAASWAITAFAIVYGCLQLVLGPSGDRYGKLRVISLFSLLAAVASLLCALSGSLATLIAARMLAGVGCAAVIPLAMAWIGDNVPYEQRQAVLARFLIGQICGLACGQTFGGLAAEQDWWQWPFLVYTLLFAAASGLLWYRAGRHERPQGRKPESLGVSLRHVLQKSWPRVVLIAVFCEGAAVFCGFAFVASHLHVVGGLPLTEAGMILAVFALGGLSFALLARRLVPRLGESGLCQLGCVLIAIALAAICLKPTPGVAVIGCYLFGLGFYMLHNTLQTTATQMAPERRGAAVSLFSTAFFTGQSLGTAVGGGIIALSGTTPTLALAAVAVLPVGFGFAWQIRRRDRALVPA</sequence>
<accession>A0A640WFD2</accession>
<dbReference type="InterPro" id="IPR050189">
    <property type="entry name" value="MFS_Efflux_Transporters"/>
</dbReference>
<dbReference type="InterPro" id="IPR036259">
    <property type="entry name" value="MFS_trans_sf"/>
</dbReference>
<dbReference type="Pfam" id="PF07690">
    <property type="entry name" value="MFS_1"/>
    <property type="match status" value="1"/>
</dbReference>
<feature type="transmembrane region" description="Helical" evidence="6">
    <location>
        <begin position="156"/>
        <end position="178"/>
    </location>
</feature>
<dbReference type="Gene3D" id="1.20.1250.20">
    <property type="entry name" value="MFS general substrate transporter like domains"/>
    <property type="match status" value="1"/>
</dbReference>
<protein>
    <submittedName>
        <fullName evidence="8">MFS transporter</fullName>
    </submittedName>
</protein>
<name>A0A640WFD2_9GAMM</name>
<dbReference type="GO" id="GO:0005886">
    <property type="term" value="C:plasma membrane"/>
    <property type="evidence" value="ECO:0007669"/>
    <property type="project" value="UniProtKB-SubCell"/>
</dbReference>
<feature type="transmembrane region" description="Helical" evidence="6">
    <location>
        <begin position="184"/>
        <end position="206"/>
    </location>
</feature>
<feature type="transmembrane region" description="Helical" evidence="6">
    <location>
        <begin position="235"/>
        <end position="257"/>
    </location>
</feature>
<dbReference type="PANTHER" id="PTHR43124">
    <property type="entry name" value="PURINE EFFLUX PUMP PBUE"/>
    <property type="match status" value="1"/>
</dbReference>
<evidence type="ECO:0000313" key="9">
    <source>
        <dbReference type="Proteomes" id="UP000466024"/>
    </source>
</evidence>
<keyword evidence="9" id="KW-1185">Reference proteome</keyword>
<gene>
    <name evidence="8" type="ORF">F0A16_10180</name>
</gene>
<evidence type="ECO:0000256" key="1">
    <source>
        <dbReference type="ARBA" id="ARBA00004651"/>
    </source>
</evidence>
<feature type="transmembrane region" description="Helical" evidence="6">
    <location>
        <begin position="387"/>
        <end position="406"/>
    </location>
</feature>
<evidence type="ECO:0000259" key="7">
    <source>
        <dbReference type="PROSITE" id="PS50850"/>
    </source>
</evidence>
<evidence type="ECO:0000256" key="6">
    <source>
        <dbReference type="SAM" id="Phobius"/>
    </source>
</evidence>